<dbReference type="Pfam" id="PF07394">
    <property type="entry name" value="DUF1501"/>
    <property type="match status" value="2"/>
</dbReference>
<name>A0ABU5EZ25_9BACT</name>
<keyword evidence="3" id="KW-1185">Reference proteome</keyword>
<dbReference type="InterPro" id="IPR010869">
    <property type="entry name" value="DUF1501"/>
</dbReference>
<gene>
    <name evidence="2" type="ORF">R5W23_001792</name>
</gene>
<feature type="region of interest" description="Disordered" evidence="1">
    <location>
        <begin position="272"/>
        <end position="347"/>
    </location>
</feature>
<protein>
    <submittedName>
        <fullName evidence="2">DUF1501 domain-containing protein</fullName>
    </submittedName>
</protein>
<evidence type="ECO:0000313" key="2">
    <source>
        <dbReference type="EMBL" id="MDY3560557.1"/>
    </source>
</evidence>
<sequence length="366" mass="38720">MALGAFSGSALYGNDGRAPGAIIQVYLPGGPSHLDTLDPKPEAPAHVRGEFRTIATSVPGLRFCEHLPGLASLARHLTVARGLTGLRDEHAAVAFDSGGTAPGRAGLGAALVHRWGSTVRTPSGEMPAAIDLSVWTSAGPLGESFAPDRLGRGVARVGHFNEVCAAAVDEPLVGTEAPGRALDIRREPPRAWERYGADGHAQNGLFLKDRRLVQAGARCVAVAWGYWDTHGDNFGQLRRQLPLFDRGLSALVEDLRNDGRLSDVVIVAGGEFGRSPKVNDGGRPRPLAAGRGPPRRRRSVARACARSDRPGGGRAGRPRPAQRRFQPGPNLLRPRAAPPTHLPSKCPLPSCEAAGAALRRCAVRPH</sequence>
<evidence type="ECO:0000256" key="1">
    <source>
        <dbReference type="SAM" id="MobiDB-lite"/>
    </source>
</evidence>
<organism evidence="2 3">
    <name type="scientific">Gemmata algarum</name>
    <dbReference type="NCBI Taxonomy" id="2975278"/>
    <lineage>
        <taxon>Bacteria</taxon>
        <taxon>Pseudomonadati</taxon>
        <taxon>Planctomycetota</taxon>
        <taxon>Planctomycetia</taxon>
        <taxon>Gemmatales</taxon>
        <taxon>Gemmataceae</taxon>
        <taxon>Gemmata</taxon>
    </lineage>
</organism>
<reference evidence="3" key="1">
    <citation type="journal article" date="2023" name="Mar. Drugs">
        <title>Gemmata algarum, a Novel Planctomycete Isolated from an Algal Mat, Displays Antimicrobial Activity.</title>
        <authorList>
            <person name="Kumar G."/>
            <person name="Kallscheuer N."/>
            <person name="Kashif M."/>
            <person name="Ahamad S."/>
            <person name="Jagadeeshwari U."/>
            <person name="Pannikurungottu S."/>
            <person name="Haufschild T."/>
            <person name="Kabuu M."/>
            <person name="Sasikala C."/>
            <person name="Jogler C."/>
            <person name="Ramana C."/>
        </authorList>
    </citation>
    <scope>NUCLEOTIDE SEQUENCE [LARGE SCALE GENOMIC DNA]</scope>
    <source>
        <strain evidence="3">JC673</strain>
    </source>
</reference>
<comment type="caution">
    <text evidence="2">The sequence shown here is derived from an EMBL/GenBank/DDBJ whole genome shotgun (WGS) entry which is preliminary data.</text>
</comment>
<dbReference type="EMBL" id="JAXBLV010000179">
    <property type="protein sequence ID" value="MDY3560557.1"/>
    <property type="molecule type" value="Genomic_DNA"/>
</dbReference>
<dbReference type="Proteomes" id="UP001272242">
    <property type="component" value="Unassembled WGS sequence"/>
</dbReference>
<accession>A0ABU5EZ25</accession>
<dbReference type="RefSeq" id="WP_320687103.1">
    <property type="nucleotide sequence ID" value="NZ_JAXBLV010000179.1"/>
</dbReference>
<proteinExistence type="predicted"/>
<evidence type="ECO:0000313" key="3">
    <source>
        <dbReference type="Proteomes" id="UP001272242"/>
    </source>
</evidence>